<dbReference type="PANTHER" id="PTHR45266:SF3">
    <property type="entry name" value="OXALOACETATE DECARBOXYLASE ALPHA CHAIN"/>
    <property type="match status" value="1"/>
</dbReference>
<keyword evidence="12" id="KW-1185">Reference proteome</keyword>
<dbReference type="FunFam" id="2.40.50.100:FF:000003">
    <property type="entry name" value="Acetyl-CoA carboxylase biotin carboxyl carrier protein"/>
    <property type="match status" value="1"/>
</dbReference>
<protein>
    <recommendedName>
        <fullName evidence="2 8">Biotin carboxyl carrier protein of acetyl-CoA carboxylase</fullName>
    </recommendedName>
</protein>
<gene>
    <name evidence="11" type="primary">accB</name>
    <name evidence="10" type="ORF">J0J69_10270</name>
    <name evidence="11" type="ORF">J0J70_03620</name>
</gene>
<dbReference type="GO" id="GO:0006633">
    <property type="term" value="P:fatty acid biosynthetic process"/>
    <property type="evidence" value="ECO:0007669"/>
    <property type="project" value="UniProtKB-KW"/>
</dbReference>
<evidence type="ECO:0000313" key="12">
    <source>
        <dbReference type="Proteomes" id="UP001058016"/>
    </source>
</evidence>
<comment type="pathway">
    <text evidence="1 8">Lipid metabolism; fatty acid biosynthesis.</text>
</comment>
<dbReference type="Pfam" id="PF00364">
    <property type="entry name" value="Biotin_lipoyl"/>
    <property type="match status" value="1"/>
</dbReference>
<evidence type="ECO:0000256" key="5">
    <source>
        <dbReference type="ARBA" id="ARBA00023098"/>
    </source>
</evidence>
<dbReference type="PANTHER" id="PTHR45266">
    <property type="entry name" value="OXALOACETATE DECARBOXYLASE ALPHA CHAIN"/>
    <property type="match status" value="1"/>
</dbReference>
<name>A0A9Q9CTJ6_9FIRM</name>
<dbReference type="EMBL" id="CP071250">
    <property type="protein sequence ID" value="UUF09653.1"/>
    <property type="molecule type" value="Genomic_DNA"/>
</dbReference>
<organism evidence="11 13">
    <name type="scientific">Turicibacter bilis</name>
    <dbReference type="NCBI Taxonomy" id="2735723"/>
    <lineage>
        <taxon>Bacteria</taxon>
        <taxon>Bacillati</taxon>
        <taxon>Bacillota</taxon>
        <taxon>Erysipelotrichia</taxon>
        <taxon>Erysipelotrichales</taxon>
        <taxon>Turicibacteraceae</taxon>
        <taxon>Turicibacter</taxon>
    </lineage>
</organism>
<dbReference type="EMBL" id="CP071249">
    <property type="protein sequence ID" value="UUF07302.1"/>
    <property type="molecule type" value="Genomic_DNA"/>
</dbReference>
<evidence type="ECO:0000313" key="11">
    <source>
        <dbReference type="EMBL" id="UUF09653.1"/>
    </source>
</evidence>
<evidence type="ECO:0000313" key="13">
    <source>
        <dbReference type="Proteomes" id="UP001058072"/>
    </source>
</evidence>
<dbReference type="InterPro" id="IPR001249">
    <property type="entry name" value="AcCoA_biotinCC"/>
</dbReference>
<dbReference type="Proteomes" id="UP001058016">
    <property type="component" value="Chromosome"/>
</dbReference>
<dbReference type="Gene3D" id="2.40.50.100">
    <property type="match status" value="1"/>
</dbReference>
<keyword evidence="5 8" id="KW-0443">Lipid metabolism</keyword>
<evidence type="ECO:0000256" key="8">
    <source>
        <dbReference type="RuleBase" id="RU364072"/>
    </source>
</evidence>
<keyword evidence="4 8" id="KW-0276">Fatty acid metabolism</keyword>
<keyword evidence="7 8" id="KW-0092">Biotin</keyword>
<evidence type="ECO:0000256" key="2">
    <source>
        <dbReference type="ARBA" id="ARBA00017562"/>
    </source>
</evidence>
<dbReference type="Proteomes" id="UP001058072">
    <property type="component" value="Chromosome"/>
</dbReference>
<dbReference type="NCBIfam" id="TIGR00531">
    <property type="entry name" value="BCCP"/>
    <property type="match status" value="1"/>
</dbReference>
<proteinExistence type="predicted"/>
<dbReference type="InterPro" id="IPR011053">
    <property type="entry name" value="Single_hybrid_motif"/>
</dbReference>
<evidence type="ECO:0000259" key="9">
    <source>
        <dbReference type="PROSITE" id="PS50968"/>
    </source>
</evidence>
<evidence type="ECO:0000256" key="7">
    <source>
        <dbReference type="ARBA" id="ARBA00023267"/>
    </source>
</evidence>
<dbReference type="SUPFAM" id="SSF51230">
    <property type="entry name" value="Single hybrid motif"/>
    <property type="match status" value="1"/>
</dbReference>
<keyword evidence="3 8" id="KW-0444">Lipid biosynthesis</keyword>
<sequence>MDRFSDSDMTQLQVEVEGFKISLQREVKEIIQTVTQTQPKVAEVVPVTQTQIVAVNNETIEVSSSTGGKEVKAPLVGTFYSSNEPGGKPFVSVGDTVKKGQPLCIIEAMKVMNEIESPYDGVIKEIKVQNEEAVGFDQILMVIE</sequence>
<dbReference type="PRINTS" id="PR01071">
    <property type="entry name" value="ACOABIOTINCC"/>
</dbReference>
<comment type="function">
    <text evidence="8">This protein is a component of the acetyl coenzyme A carboxylase complex; first, biotin carboxylase catalyzes the carboxylation of the carrier protein and then the transcarboxylase transfers the carboxyl group to form malonyl-CoA.</text>
</comment>
<feature type="domain" description="Lipoyl-binding" evidence="9">
    <location>
        <begin position="68"/>
        <end position="144"/>
    </location>
</feature>
<dbReference type="AlphaFoldDB" id="A0A9Q9CTJ6"/>
<dbReference type="GO" id="GO:0003989">
    <property type="term" value="F:acetyl-CoA carboxylase activity"/>
    <property type="evidence" value="ECO:0007669"/>
    <property type="project" value="InterPro"/>
</dbReference>
<dbReference type="PROSITE" id="PS50968">
    <property type="entry name" value="BIOTINYL_LIPOYL"/>
    <property type="match status" value="1"/>
</dbReference>
<keyword evidence="6 8" id="KW-0275">Fatty acid biosynthesis</keyword>
<dbReference type="InterPro" id="IPR000089">
    <property type="entry name" value="Biotin_lipoyl"/>
</dbReference>
<reference evidence="11 12" key="1">
    <citation type="submission" date="2021-03" db="EMBL/GenBank/DDBJ databases">
        <title>Comparative Genomics and Metabolomics in the genus Turicibacter.</title>
        <authorList>
            <person name="Maki J."/>
            <person name="Looft T."/>
        </authorList>
    </citation>
    <scope>NUCLEOTIDE SEQUENCE</scope>
    <source>
        <strain evidence="11">ISU324</strain>
        <strain evidence="10 12">MMM721</strain>
    </source>
</reference>
<dbReference type="PROSITE" id="PS00188">
    <property type="entry name" value="BIOTIN"/>
    <property type="match status" value="1"/>
</dbReference>
<evidence type="ECO:0000256" key="6">
    <source>
        <dbReference type="ARBA" id="ARBA00023160"/>
    </source>
</evidence>
<evidence type="ECO:0000313" key="10">
    <source>
        <dbReference type="EMBL" id="UUF07302.1"/>
    </source>
</evidence>
<dbReference type="CDD" id="cd06850">
    <property type="entry name" value="biotinyl_domain"/>
    <property type="match status" value="1"/>
</dbReference>
<evidence type="ECO:0000256" key="3">
    <source>
        <dbReference type="ARBA" id="ARBA00022516"/>
    </source>
</evidence>
<evidence type="ECO:0000256" key="1">
    <source>
        <dbReference type="ARBA" id="ARBA00005194"/>
    </source>
</evidence>
<evidence type="ECO:0000256" key="4">
    <source>
        <dbReference type="ARBA" id="ARBA00022832"/>
    </source>
</evidence>
<accession>A0A9Q9CTJ6</accession>
<dbReference type="InterPro" id="IPR001882">
    <property type="entry name" value="Biotin_BS"/>
</dbReference>
<dbReference type="GO" id="GO:0009317">
    <property type="term" value="C:acetyl-CoA carboxylase complex"/>
    <property type="evidence" value="ECO:0007669"/>
    <property type="project" value="InterPro"/>
</dbReference>
<dbReference type="InterPro" id="IPR050709">
    <property type="entry name" value="Biotin_Carboxyl_Carrier/Decarb"/>
</dbReference>